<feature type="transmembrane region" description="Helical" evidence="1">
    <location>
        <begin position="36"/>
        <end position="54"/>
    </location>
</feature>
<dbReference type="Pfam" id="PF01926">
    <property type="entry name" value="MMR_HSR1"/>
    <property type="match status" value="1"/>
</dbReference>
<proteinExistence type="predicted"/>
<evidence type="ECO:0000256" key="1">
    <source>
        <dbReference type="SAM" id="Phobius"/>
    </source>
</evidence>
<keyword evidence="4" id="KW-1185">Reference proteome</keyword>
<dbReference type="AlphaFoldDB" id="A0A2N6K5H5"/>
<comment type="caution">
    <text evidence="3">The sequence shown here is derived from an EMBL/GenBank/DDBJ whole genome shotgun (WGS) entry which is preliminary data.</text>
</comment>
<dbReference type="PANTHER" id="PTHR42714:SF2">
    <property type="entry name" value="TRNA MODIFICATION GTPASE GTPBP3, MITOCHONDRIAL"/>
    <property type="match status" value="1"/>
</dbReference>
<dbReference type="GO" id="GO:0005525">
    <property type="term" value="F:GTP binding"/>
    <property type="evidence" value="ECO:0007669"/>
    <property type="project" value="InterPro"/>
</dbReference>
<keyword evidence="1" id="KW-1133">Transmembrane helix</keyword>
<feature type="domain" description="G" evidence="2">
    <location>
        <begin position="298"/>
        <end position="407"/>
    </location>
</feature>
<organism evidence="3 4">
    <name type="scientific">Fischerella muscicola CCMEE 5323</name>
    <dbReference type="NCBI Taxonomy" id="2019572"/>
    <lineage>
        <taxon>Bacteria</taxon>
        <taxon>Bacillati</taxon>
        <taxon>Cyanobacteriota</taxon>
        <taxon>Cyanophyceae</taxon>
        <taxon>Nostocales</taxon>
        <taxon>Hapalosiphonaceae</taxon>
        <taxon>Fischerella</taxon>
    </lineage>
</organism>
<evidence type="ECO:0000259" key="2">
    <source>
        <dbReference type="Pfam" id="PF01926"/>
    </source>
</evidence>
<dbReference type="SUPFAM" id="SSF52540">
    <property type="entry name" value="P-loop containing nucleoside triphosphate hydrolases"/>
    <property type="match status" value="1"/>
</dbReference>
<feature type="transmembrane region" description="Helical" evidence="1">
    <location>
        <begin position="6"/>
        <end position="29"/>
    </location>
</feature>
<dbReference type="GO" id="GO:0030488">
    <property type="term" value="P:tRNA methylation"/>
    <property type="evidence" value="ECO:0007669"/>
    <property type="project" value="TreeGrafter"/>
</dbReference>
<keyword evidence="1" id="KW-0812">Transmembrane</keyword>
<reference evidence="3 4" key="1">
    <citation type="submission" date="2017-08" db="EMBL/GenBank/DDBJ databases">
        <title>Genomes of Fischerella (Mastigocladus) sp. strains.</title>
        <authorList>
            <person name="Miller S.R."/>
        </authorList>
    </citation>
    <scope>NUCLEOTIDE SEQUENCE [LARGE SCALE GENOMIC DNA]</scope>
    <source>
        <strain evidence="3 4">CCMEE 5323</strain>
    </source>
</reference>
<dbReference type="RefSeq" id="WP_016864858.1">
    <property type="nucleotide sequence ID" value="NZ_CAWNVR010000251.1"/>
</dbReference>
<dbReference type="EMBL" id="NRQW01000166">
    <property type="protein sequence ID" value="PLZ91567.1"/>
    <property type="molecule type" value="Genomic_DNA"/>
</dbReference>
<protein>
    <submittedName>
        <fullName evidence="3">GTPase</fullName>
    </submittedName>
</protein>
<evidence type="ECO:0000313" key="3">
    <source>
        <dbReference type="EMBL" id="PLZ91567.1"/>
    </source>
</evidence>
<keyword evidence="1" id="KW-0472">Membrane</keyword>
<dbReference type="GO" id="GO:0002098">
    <property type="term" value="P:tRNA wobble uridine modification"/>
    <property type="evidence" value="ECO:0007669"/>
    <property type="project" value="TreeGrafter"/>
</dbReference>
<dbReference type="InterPro" id="IPR027417">
    <property type="entry name" value="P-loop_NTPase"/>
</dbReference>
<gene>
    <name evidence="3" type="ORF">CEN44_08260</name>
</gene>
<evidence type="ECO:0000313" key="4">
    <source>
        <dbReference type="Proteomes" id="UP000235036"/>
    </source>
</evidence>
<accession>A0A2N6K5H5</accession>
<dbReference type="InterPro" id="IPR006073">
    <property type="entry name" value="GTP-bd"/>
</dbReference>
<name>A0A2N6K5H5_FISMU</name>
<dbReference type="Proteomes" id="UP000235036">
    <property type="component" value="Unassembled WGS sequence"/>
</dbReference>
<sequence length="640" mass="72208">MVRLKLWQWLVLATPIATIIIFLLVSAGLQIHEWGLNWIWGVFILVFVGWRWLLVHWTRPAIAQVESVMAEVTKELESVTGDTISSEKTDATNRAEAALQEILLASQSDPPIWEDWQTFWQRCQAVVVAIANIYHPEVKYPLLNIYVPQAYALIRGTVDEMDQWMQKLSPALNQVTVGQAFQAYEMYQKLEPSAKKLLRAWNWAQWLLNPVAAIANRASQSYSNQANQQLLVNFSQLLREAALRNLCQQAIALYSGMVPVVESPVVSPSPAPTKTQTLREILAQAEPVEVVEQKPVNILLIGRTGAGKSSLINTLFQADLAEVDVLPSTDKIQSYHWQAPEGEALRLWDTPGYEQVNRNDLRTLVLDYANHADLLLLVTPALDPALQMDVDFLRDMKEEVADLPAIAIVTQVDRLRPIREWQPPYDWQWGERPKEVAIREATQYRAQQLGDFCNRVLPVVTADSNTGRSAWGIDALSLVLIDAIAPAKQLRLARFLRNLEARSVAAAKIIDHYTFQMATTQGLTALLKSPILKFISTLSTGSPTLATLLAEKIPAEQLPIVIGKLQMAYDLFLLLSTDKTLKFDLLVLWPLLLENSGSPNQNAWAFGHTLLEYWTHNLTVEQLRERFVYYLGLSLQKDKA</sequence>
<dbReference type="GO" id="GO:0005829">
    <property type="term" value="C:cytosol"/>
    <property type="evidence" value="ECO:0007669"/>
    <property type="project" value="TreeGrafter"/>
</dbReference>
<dbReference type="Gene3D" id="3.40.50.300">
    <property type="entry name" value="P-loop containing nucleotide triphosphate hydrolases"/>
    <property type="match status" value="1"/>
</dbReference>
<dbReference type="PANTHER" id="PTHR42714">
    <property type="entry name" value="TRNA MODIFICATION GTPASE GTPBP3"/>
    <property type="match status" value="1"/>
</dbReference>